<dbReference type="InterPro" id="IPR013785">
    <property type="entry name" value="Aldolase_TIM"/>
</dbReference>
<dbReference type="Gene3D" id="3.20.20.70">
    <property type="entry name" value="Aldolase class I"/>
    <property type="match status" value="1"/>
</dbReference>
<proteinExistence type="predicted"/>
<organism evidence="3 4">
    <name type="scientific">Deinococcus petrolearius</name>
    <dbReference type="NCBI Taxonomy" id="1751295"/>
    <lineage>
        <taxon>Bacteria</taxon>
        <taxon>Thermotogati</taxon>
        <taxon>Deinococcota</taxon>
        <taxon>Deinococci</taxon>
        <taxon>Deinococcales</taxon>
        <taxon>Deinococcaceae</taxon>
        <taxon>Deinococcus</taxon>
    </lineage>
</organism>
<dbReference type="EC" id="3.2.1.-" evidence="3"/>
<dbReference type="Pfam" id="PF02065">
    <property type="entry name" value="Melibiase"/>
    <property type="match status" value="1"/>
</dbReference>
<protein>
    <submittedName>
        <fullName evidence="3">Glycoside hydrolase family 36 protein</fullName>
        <ecNumber evidence="3">3.2.1.-</ecNumber>
    </submittedName>
</protein>
<dbReference type="SUPFAM" id="SSF51445">
    <property type="entry name" value="(Trans)glycosidases"/>
    <property type="match status" value="1"/>
</dbReference>
<dbReference type="PANTHER" id="PTHR43053">
    <property type="entry name" value="GLYCOSIDASE FAMILY 31"/>
    <property type="match status" value="1"/>
</dbReference>
<comment type="caution">
    <text evidence="3">The sequence shown here is derived from an EMBL/GenBank/DDBJ whole genome shotgun (WGS) entry which is preliminary data.</text>
</comment>
<dbReference type="PANTHER" id="PTHR43053:SF3">
    <property type="entry name" value="ALPHA-GALACTOSIDASE C-RELATED"/>
    <property type="match status" value="1"/>
</dbReference>
<dbReference type="GO" id="GO:0016798">
    <property type="term" value="F:hydrolase activity, acting on glycosyl bonds"/>
    <property type="evidence" value="ECO:0007669"/>
    <property type="project" value="UniProtKB-KW"/>
</dbReference>
<dbReference type="EMBL" id="JBHSOH010000006">
    <property type="protein sequence ID" value="MFC5848187.1"/>
    <property type="molecule type" value="Genomic_DNA"/>
</dbReference>
<dbReference type="InterPro" id="IPR002252">
    <property type="entry name" value="Glyco_hydro_36"/>
</dbReference>
<keyword evidence="1 3" id="KW-0378">Hydrolase</keyword>
<dbReference type="InterPro" id="IPR050985">
    <property type="entry name" value="Alpha-glycosidase_related"/>
</dbReference>
<dbReference type="Proteomes" id="UP001595979">
    <property type="component" value="Unassembled WGS sequence"/>
</dbReference>
<dbReference type="RefSeq" id="WP_380047986.1">
    <property type="nucleotide sequence ID" value="NZ_JBHSOH010000006.1"/>
</dbReference>
<evidence type="ECO:0000256" key="1">
    <source>
        <dbReference type="ARBA" id="ARBA00022801"/>
    </source>
</evidence>
<reference evidence="4" key="1">
    <citation type="journal article" date="2019" name="Int. J. Syst. Evol. Microbiol.">
        <title>The Global Catalogue of Microorganisms (GCM) 10K type strain sequencing project: providing services to taxonomists for standard genome sequencing and annotation.</title>
        <authorList>
            <consortium name="The Broad Institute Genomics Platform"/>
            <consortium name="The Broad Institute Genome Sequencing Center for Infectious Disease"/>
            <person name="Wu L."/>
            <person name="Ma J."/>
        </authorList>
    </citation>
    <scope>NUCLEOTIDE SEQUENCE [LARGE SCALE GENOMIC DNA]</scope>
    <source>
        <strain evidence="4">CGMCC 1.15053</strain>
    </source>
</reference>
<keyword evidence="2 3" id="KW-0326">Glycosidase</keyword>
<accession>A0ABW1DHP8</accession>
<evidence type="ECO:0000313" key="4">
    <source>
        <dbReference type="Proteomes" id="UP001595979"/>
    </source>
</evidence>
<gene>
    <name evidence="3" type="ORF">ACFPQ6_07665</name>
</gene>
<keyword evidence="4" id="KW-1185">Reference proteome</keyword>
<dbReference type="CDD" id="cd14791">
    <property type="entry name" value="GH36"/>
    <property type="match status" value="1"/>
</dbReference>
<sequence length="515" mass="55915">MTHRWTLNTDPAGLLVLTNGYQSWSESELRPLQGTPVRAKLQWMTEQGQDPAFPPSGEAGVWRSHTLVALVRGDGGGWVGCALDAAQTFAHWEVRATGERVEVSCALEGPEVEVAWEETADVIGTVERLSAELGRRMGARTPAPLRVWCSWYSYFREVTLGDMLENARLAKERELPFDVFQLDDGFQADLGDWLGADPTFGGHARDLPAQLAELGYRAGLWLAPFLVGPNSKLFTAHPEWLLKDDAGAPLLLGDNWGGPYAALDTTHPEALAWLRDLAATCRSWGYSYLKIDFLYAAAFPGVRHDPAVSRAQAYRLGLQAIRDGLGEDGFLLACGAPVAASIGIVDAMRTGPDVTPFWDDEARRVLLGDGAVPATRSALQTTLARWYQHAWYQPDPDVMIARRELSLLRDHERGAMLGMLDTVGGLRASSDPIAMLGEADLALLRRSLEITAPDRPVALTMVGGPTVTQWTRGTFNIGDVATGDLPPHSFRATAGGGTSVAPNTDAQTLVELAHD</sequence>
<evidence type="ECO:0000313" key="3">
    <source>
        <dbReference type="EMBL" id="MFC5848187.1"/>
    </source>
</evidence>
<name>A0ABW1DHP8_9DEIO</name>
<dbReference type="InterPro" id="IPR017853">
    <property type="entry name" value="GH"/>
</dbReference>
<evidence type="ECO:0000256" key="2">
    <source>
        <dbReference type="ARBA" id="ARBA00023295"/>
    </source>
</evidence>